<feature type="compositionally biased region" description="Polar residues" evidence="1">
    <location>
        <begin position="29"/>
        <end position="44"/>
    </location>
</feature>
<evidence type="ECO:0000256" key="1">
    <source>
        <dbReference type="SAM" id="MobiDB-lite"/>
    </source>
</evidence>
<dbReference type="EMBL" id="JAGQLN010000043">
    <property type="protein sequence ID" value="MCA9377276.1"/>
    <property type="molecule type" value="Genomic_DNA"/>
</dbReference>
<comment type="caution">
    <text evidence="2">The sequence shown here is derived from an EMBL/GenBank/DDBJ whole genome shotgun (WGS) entry which is preliminary data.</text>
</comment>
<reference evidence="2" key="2">
    <citation type="journal article" date="2021" name="Microbiome">
        <title>Successional dynamics and alternative stable states in a saline activated sludge microbial community over 9 years.</title>
        <authorList>
            <person name="Wang Y."/>
            <person name="Ye J."/>
            <person name="Ju F."/>
            <person name="Liu L."/>
            <person name="Boyd J.A."/>
            <person name="Deng Y."/>
            <person name="Parks D.H."/>
            <person name="Jiang X."/>
            <person name="Yin X."/>
            <person name="Woodcroft B.J."/>
            <person name="Tyson G.W."/>
            <person name="Hugenholtz P."/>
            <person name="Polz M.F."/>
            <person name="Zhang T."/>
        </authorList>
    </citation>
    <scope>NUCLEOTIDE SEQUENCE</scope>
    <source>
        <strain evidence="2">HKST-UBA17</strain>
    </source>
</reference>
<organism evidence="2 3">
    <name type="scientific">Candidatus Dojkabacteria bacterium</name>
    <dbReference type="NCBI Taxonomy" id="2099670"/>
    <lineage>
        <taxon>Bacteria</taxon>
        <taxon>Candidatus Dojkabacteria</taxon>
    </lineage>
</organism>
<evidence type="ECO:0000313" key="3">
    <source>
        <dbReference type="Proteomes" id="UP000741282"/>
    </source>
</evidence>
<dbReference type="Proteomes" id="UP000741282">
    <property type="component" value="Unassembled WGS sequence"/>
</dbReference>
<accession>A0A955I2G6</accession>
<feature type="region of interest" description="Disordered" evidence="1">
    <location>
        <begin position="1"/>
        <end position="44"/>
    </location>
</feature>
<sequence length="328" mass="35997">MQNSEKVPIKLLDTDPDPNVLYFEDRLSDSNPPDQSDPGNSQSLTINIEHKQPKTGFIKKAKRVGAAALVVAGGYGAYNFVQGLMSDEEAQFSAEVEVDETRVYVYENTPIQLAEIESDISLDIEAGYDRTGPFGIDINPINNMYKLDQDGLTTSTNAEILVEQMRVEETDDMVNVYLGGELGLSNASINWAEEDMEGADITWNSYSIGNDTKDKIDNDALEITQGSSGVAAACGLRDETVQESLTGGVANFLSIVNPNLVESGKPIKVFIDNLDEQADSIYAEEVDKLNEIVDGIRLRYDGENDVFVVDISQILDCSDQDIRLAEDE</sequence>
<evidence type="ECO:0000313" key="2">
    <source>
        <dbReference type="EMBL" id="MCA9377276.1"/>
    </source>
</evidence>
<gene>
    <name evidence="2" type="ORF">KC685_05160</name>
</gene>
<reference evidence="2" key="1">
    <citation type="submission" date="2020-04" db="EMBL/GenBank/DDBJ databases">
        <authorList>
            <person name="Zhang T."/>
        </authorList>
    </citation>
    <scope>NUCLEOTIDE SEQUENCE</scope>
    <source>
        <strain evidence="2">HKST-UBA17</strain>
    </source>
</reference>
<protein>
    <submittedName>
        <fullName evidence="2">Uncharacterized protein</fullName>
    </submittedName>
</protein>
<proteinExistence type="predicted"/>
<dbReference type="AlphaFoldDB" id="A0A955I2G6"/>
<name>A0A955I2G6_9BACT</name>